<dbReference type="AlphaFoldDB" id="A0A4D5S6C3"/>
<dbReference type="EMBL" id="GHJT01010938">
    <property type="protein sequence ID" value="MOY44909.1"/>
    <property type="molecule type" value="Transcribed_RNA"/>
</dbReference>
<sequence length="83" mass="9537">MLALVLLLICEASFGFFFVPEYQSDSYSWYCRKSVSSRKNCRWLEDADQLPVWIVAINSAKACSRISPTCFSAAIQDRMLCER</sequence>
<keyword evidence="1" id="KW-0732">Signal</keyword>
<protein>
    <submittedName>
        <fullName evidence="2">Putative secreted protein</fullName>
    </submittedName>
</protein>
<accession>A0A4D5S6C3</accession>
<name>A0A4D5S6C3_IXOSC</name>
<feature type="chain" id="PRO_5020025587" evidence="1">
    <location>
        <begin position="16"/>
        <end position="83"/>
    </location>
</feature>
<evidence type="ECO:0000256" key="1">
    <source>
        <dbReference type="SAM" id="SignalP"/>
    </source>
</evidence>
<organism evidence="2">
    <name type="scientific">Ixodes scapularis</name>
    <name type="common">Black-legged tick</name>
    <name type="synonym">Deer tick</name>
    <dbReference type="NCBI Taxonomy" id="6945"/>
    <lineage>
        <taxon>Eukaryota</taxon>
        <taxon>Metazoa</taxon>
        <taxon>Ecdysozoa</taxon>
        <taxon>Arthropoda</taxon>
        <taxon>Chelicerata</taxon>
        <taxon>Arachnida</taxon>
        <taxon>Acari</taxon>
        <taxon>Parasitiformes</taxon>
        <taxon>Ixodida</taxon>
        <taxon>Ixodoidea</taxon>
        <taxon>Ixodidae</taxon>
        <taxon>Ixodinae</taxon>
        <taxon>Ixodes</taxon>
    </lineage>
</organism>
<reference evidence="2" key="1">
    <citation type="submission" date="2019-04" db="EMBL/GenBank/DDBJ databases">
        <title>An insight into the mialome of Ixodes scapularis.</title>
        <authorList>
            <person name="Ribeiro J.M."/>
            <person name="Mather T.N."/>
            <person name="Karim S."/>
        </authorList>
    </citation>
    <scope>NUCLEOTIDE SEQUENCE</scope>
</reference>
<proteinExistence type="predicted"/>
<evidence type="ECO:0000313" key="2">
    <source>
        <dbReference type="EMBL" id="MOY44909.1"/>
    </source>
</evidence>
<feature type="signal peptide" evidence="1">
    <location>
        <begin position="1"/>
        <end position="15"/>
    </location>
</feature>